<dbReference type="InterPro" id="IPR008136">
    <property type="entry name" value="CinA_C"/>
</dbReference>
<sequence length="189" mass="19247">MSPNRDDIELIQRMGHRGISLATAESLTAGALAARIAEVPGASVALLGGVIAYCNEVKQETLGVDSGLLEEKGAVDGEVAAQMAAGAAAACHAGIGVSTTGVAGPEPHQGKPVGTVYVGISADARVVGRYRLSLPEDCAECPAEEGLAGYRLLELDGDRASIRQASVEAALKLVRDLLHTEPAGLPEAP</sequence>
<evidence type="ECO:0000313" key="2">
    <source>
        <dbReference type="EMBL" id="MVT26203.1"/>
    </source>
</evidence>
<evidence type="ECO:0000313" key="3">
    <source>
        <dbReference type="Proteomes" id="UP000460157"/>
    </source>
</evidence>
<feature type="domain" description="CinA C-terminal" evidence="1">
    <location>
        <begin position="10"/>
        <end position="142"/>
    </location>
</feature>
<dbReference type="EMBL" id="WRPM01000051">
    <property type="protein sequence ID" value="MVT26203.1"/>
    <property type="molecule type" value="Genomic_DNA"/>
</dbReference>
<dbReference type="Pfam" id="PF02464">
    <property type="entry name" value="CinA"/>
    <property type="match status" value="1"/>
</dbReference>
<gene>
    <name evidence="2" type="ORF">GNZ21_07500</name>
</gene>
<protein>
    <submittedName>
        <fullName evidence="2">Nicotinamide-nucleotide amidohydrolase family protein</fullName>
    </submittedName>
</protein>
<proteinExistence type="predicted"/>
<evidence type="ECO:0000259" key="1">
    <source>
        <dbReference type="Pfam" id="PF02464"/>
    </source>
</evidence>
<dbReference type="SUPFAM" id="SSF142433">
    <property type="entry name" value="CinA-like"/>
    <property type="match status" value="1"/>
</dbReference>
<comment type="caution">
    <text evidence="2">The sequence shown here is derived from an EMBL/GenBank/DDBJ whole genome shotgun (WGS) entry which is preliminary data.</text>
</comment>
<dbReference type="AlphaFoldDB" id="A0A7K1UIA1"/>
<name>A0A7K1UIA1_9MICC</name>
<dbReference type="Proteomes" id="UP000460157">
    <property type="component" value="Unassembled WGS sequence"/>
</dbReference>
<reference evidence="2 3" key="1">
    <citation type="submission" date="2019-12" db="EMBL/GenBank/DDBJ databases">
        <title>Nesterenkonia muleiensis sp. nov., a novel actinobacterium isolated from sap of Populus euphratica.</title>
        <authorList>
            <person name="Wang R."/>
        </authorList>
    </citation>
    <scope>NUCLEOTIDE SEQUENCE [LARGE SCALE GENOMIC DNA]</scope>
    <source>
        <strain evidence="2 3">F10</strain>
    </source>
</reference>
<dbReference type="RefSeq" id="WP_157322913.1">
    <property type="nucleotide sequence ID" value="NZ_BMFX01000006.1"/>
</dbReference>
<dbReference type="GO" id="GO:0016787">
    <property type="term" value="F:hydrolase activity"/>
    <property type="evidence" value="ECO:0007669"/>
    <property type="project" value="UniProtKB-KW"/>
</dbReference>
<dbReference type="OrthoDB" id="1253990at2"/>
<dbReference type="InterPro" id="IPR036653">
    <property type="entry name" value="CinA-like_C"/>
</dbReference>
<keyword evidence="2" id="KW-0378">Hydrolase</keyword>
<organism evidence="2 3">
    <name type="scientific">Nesterenkonia alkaliphila</name>
    <dbReference type="NCBI Taxonomy" id="1463631"/>
    <lineage>
        <taxon>Bacteria</taxon>
        <taxon>Bacillati</taxon>
        <taxon>Actinomycetota</taxon>
        <taxon>Actinomycetes</taxon>
        <taxon>Micrococcales</taxon>
        <taxon>Micrococcaceae</taxon>
        <taxon>Nesterenkonia</taxon>
    </lineage>
</organism>
<dbReference type="NCBIfam" id="TIGR00199">
    <property type="entry name" value="PncC_domain"/>
    <property type="match status" value="1"/>
</dbReference>
<dbReference type="Gene3D" id="3.90.950.20">
    <property type="entry name" value="CinA-like"/>
    <property type="match status" value="1"/>
</dbReference>
<accession>A0A7K1UIA1</accession>
<keyword evidence="3" id="KW-1185">Reference proteome</keyword>